<protein>
    <submittedName>
        <fullName evidence="3">Uncharacterized protein</fullName>
    </submittedName>
</protein>
<feature type="compositionally biased region" description="Basic and acidic residues" evidence="1">
    <location>
        <begin position="54"/>
        <end position="73"/>
    </location>
</feature>
<keyword evidence="2" id="KW-1133">Transmembrane helix</keyword>
<comment type="caution">
    <text evidence="3">The sequence shown here is derived from an EMBL/GenBank/DDBJ whole genome shotgun (WGS) entry which is preliminary data.</text>
</comment>
<evidence type="ECO:0000256" key="2">
    <source>
        <dbReference type="SAM" id="Phobius"/>
    </source>
</evidence>
<feature type="compositionally biased region" description="Polar residues" evidence="1">
    <location>
        <begin position="7"/>
        <end position="23"/>
    </location>
</feature>
<evidence type="ECO:0000313" key="4">
    <source>
        <dbReference type="Proteomes" id="UP000523079"/>
    </source>
</evidence>
<reference evidence="3 4" key="1">
    <citation type="submission" date="2020-07" db="EMBL/GenBank/DDBJ databases">
        <title>Sequencing the genomes of 1000 actinobacteria strains.</title>
        <authorList>
            <person name="Klenk H.-P."/>
        </authorList>
    </citation>
    <scope>NUCLEOTIDE SEQUENCE [LARGE SCALE GENOMIC DNA]</scope>
    <source>
        <strain evidence="3 4">DSM 100723</strain>
    </source>
</reference>
<accession>A0A7W3ISE4</accession>
<proteinExistence type="predicted"/>
<keyword evidence="4" id="KW-1185">Reference proteome</keyword>
<feature type="region of interest" description="Disordered" evidence="1">
    <location>
        <begin position="161"/>
        <end position="193"/>
    </location>
</feature>
<feature type="transmembrane region" description="Helical" evidence="2">
    <location>
        <begin position="78"/>
        <end position="98"/>
    </location>
</feature>
<evidence type="ECO:0000313" key="3">
    <source>
        <dbReference type="EMBL" id="MBA8794376.1"/>
    </source>
</evidence>
<dbReference type="AlphaFoldDB" id="A0A7W3ISE4"/>
<feature type="compositionally biased region" description="Polar residues" evidence="1">
    <location>
        <begin position="234"/>
        <end position="247"/>
    </location>
</feature>
<feature type="compositionally biased region" description="Low complexity" evidence="1">
    <location>
        <begin position="252"/>
        <end position="337"/>
    </location>
</feature>
<name>A0A7W3ISE4_9ACTN</name>
<dbReference type="EMBL" id="JACGWT010000003">
    <property type="protein sequence ID" value="MBA8794376.1"/>
    <property type="molecule type" value="Genomic_DNA"/>
</dbReference>
<keyword evidence="2" id="KW-0812">Transmembrane</keyword>
<feature type="transmembrane region" description="Helical" evidence="2">
    <location>
        <begin position="104"/>
        <end position="125"/>
    </location>
</feature>
<feature type="transmembrane region" description="Helical" evidence="2">
    <location>
        <begin position="201"/>
        <end position="219"/>
    </location>
</feature>
<sequence>MNETSRESMPSPTRSDDTATQPAVTADERPGRYPTGTVPHLTGDALQTPVRVTETTDRPTVDRPNADPPSERARTLPLGLSLSQIIGGSLAAATAAALGSKLGVAGTIGGAALASVVSAVAGSLYTASVRRTREGVQQVFSRRPRVSAATVPAARTTLSEDVLGSAGPAPALSRRDDVPTPSDAVGPAPAARTRRRVVRNALIGAVAVFVVAFVGIFAFETLTGRALDGDRGTTIGQLTQPGSGSREPTTRPEPSTGASSPASTPSASEQPSSEPSTGSTAEPSSGTSTEPSTAPSEAPSSQPSTSSEPSTAPSSASSSQPSSGSSAAAPGDSQVGSSGQGSGTGG</sequence>
<evidence type="ECO:0000256" key="1">
    <source>
        <dbReference type="SAM" id="MobiDB-lite"/>
    </source>
</evidence>
<dbReference type="Proteomes" id="UP000523079">
    <property type="component" value="Unassembled WGS sequence"/>
</dbReference>
<feature type="region of interest" description="Disordered" evidence="1">
    <location>
        <begin position="227"/>
        <end position="346"/>
    </location>
</feature>
<gene>
    <name evidence="3" type="ORF">FHX74_001995</name>
</gene>
<keyword evidence="2" id="KW-0472">Membrane</keyword>
<organism evidence="3 4">
    <name type="scientific">Microlunatus kandeliicorticis</name>
    <dbReference type="NCBI Taxonomy" id="1759536"/>
    <lineage>
        <taxon>Bacteria</taxon>
        <taxon>Bacillati</taxon>
        <taxon>Actinomycetota</taxon>
        <taxon>Actinomycetes</taxon>
        <taxon>Propionibacteriales</taxon>
        <taxon>Propionibacteriaceae</taxon>
        <taxon>Microlunatus</taxon>
    </lineage>
</organism>
<feature type="region of interest" description="Disordered" evidence="1">
    <location>
        <begin position="1"/>
        <end position="73"/>
    </location>
</feature>